<dbReference type="AlphaFoldDB" id="A0A0U2WYY0"/>
<dbReference type="Proteomes" id="UP000065473">
    <property type="component" value="Chromosome"/>
</dbReference>
<dbReference type="Proteomes" id="UP000060043">
    <property type="component" value="Chromosome"/>
</dbReference>
<accession>A0A0U2WYY0</accession>
<reference evidence="3 4" key="1">
    <citation type="submission" date="2015-12" db="EMBL/GenBank/DDBJ databases">
        <title>A stable core within a dynamic pangenome in Sulfolobus acidocaldarius.</title>
        <authorList>
            <person name="Anderson R."/>
            <person name="Kouris A."/>
            <person name="Seward C."/>
            <person name="Campbell K."/>
            <person name="Whitaker R."/>
        </authorList>
    </citation>
    <scope>NUCLEOTIDE SEQUENCE [LARGE SCALE GENOMIC DNA]</scope>
    <source>
        <strain evidence="1 4">GG12-C01-09</strain>
        <strain evidence="2 3">NG05B_CO5_07</strain>
    </source>
</reference>
<evidence type="ECO:0000313" key="1">
    <source>
        <dbReference type="EMBL" id="ALU28631.1"/>
    </source>
</evidence>
<dbReference type="GeneID" id="14551660"/>
<evidence type="ECO:0000313" key="3">
    <source>
        <dbReference type="Proteomes" id="UP000060043"/>
    </source>
</evidence>
<dbReference type="OrthoDB" id="43947at2157"/>
<proteinExistence type="predicted"/>
<evidence type="ECO:0000313" key="4">
    <source>
        <dbReference type="Proteomes" id="UP000065473"/>
    </source>
</evidence>
<protein>
    <submittedName>
        <fullName evidence="2">Uncharacterized protein</fullName>
    </submittedName>
</protein>
<organism evidence="2 3">
    <name type="scientific">Sulfolobus acidocaldarius</name>
    <dbReference type="NCBI Taxonomy" id="2285"/>
    <lineage>
        <taxon>Archaea</taxon>
        <taxon>Thermoproteota</taxon>
        <taxon>Thermoprotei</taxon>
        <taxon>Sulfolobales</taxon>
        <taxon>Sulfolobaceae</taxon>
        <taxon>Sulfolobus</taxon>
    </lineage>
</organism>
<dbReference type="EMBL" id="CP013694">
    <property type="protein sequence ID" value="ALU28631.1"/>
    <property type="molecule type" value="Genomic_DNA"/>
</dbReference>
<dbReference type="RefSeq" id="WP_011278006.1">
    <property type="nucleotide sequence ID" value="NZ_BHWZ01000002.1"/>
</dbReference>
<gene>
    <name evidence="1" type="ORF">ATY89_00710</name>
    <name evidence="2" type="ORF">ATZ20_03750</name>
</gene>
<sequence>MCGELVHIDYETWDQYIQEDVMKVYETTSKVVNLYQQVERIVKLTYDKLDDNLKRILLGGVTRNEDGSFDYTKNSSAKFYADFIGLTMDYSTYLQSLQLGTSIVARLISKKPMEMRLSKSIKDYIREINDLSKRIIISSGFRPREVERVSLSDLNGVFNTFKELLESLARFSSVYNPRTFFITSLTGDILKAFLEAYDKLNDKSIRNSVFRKFGVVPLRMFLNDERYTIYGYTDNSLGRYITDLDKQAYDFLRNFRSEFIRLDGNIEKDFESLLSYYITSSNLSEVLDFAFWTNPVRCHIPLSNPSKITCDNSYSEAYKAKYRSRTYTLIEMLEEFSIPLLLYYDLKFTTAQDAIIMELDPKREIHEV</sequence>
<evidence type="ECO:0000313" key="2">
    <source>
        <dbReference type="EMBL" id="ALU31346.1"/>
    </source>
</evidence>
<name>A0A0U2WYY0_9CREN</name>
<dbReference type="EMBL" id="CP013695">
    <property type="protein sequence ID" value="ALU31346.1"/>
    <property type="molecule type" value="Genomic_DNA"/>
</dbReference>